<dbReference type="Proteomes" id="UP000775872">
    <property type="component" value="Unassembled WGS sequence"/>
</dbReference>
<feature type="region of interest" description="Disordered" evidence="1">
    <location>
        <begin position="1"/>
        <end position="33"/>
    </location>
</feature>
<feature type="non-terminal residue" evidence="2">
    <location>
        <position position="124"/>
    </location>
</feature>
<reference evidence="2 3" key="2">
    <citation type="submission" date="2021-10" db="EMBL/GenBank/DDBJ databases">
        <authorList>
            <person name="Piombo E."/>
        </authorList>
    </citation>
    <scope>NUCLEOTIDE SEQUENCE [LARGE SCALE GENOMIC DNA]</scope>
</reference>
<evidence type="ECO:0000313" key="2">
    <source>
        <dbReference type="EMBL" id="CAH0040239.1"/>
    </source>
</evidence>
<comment type="caution">
    <text evidence="2">The sequence shown here is derived from an EMBL/GenBank/DDBJ whole genome shotgun (WGS) entry which is preliminary data.</text>
</comment>
<accession>A0A9N9YR12</accession>
<organism evidence="2 3">
    <name type="scientific">Clonostachys solani</name>
    <dbReference type="NCBI Taxonomy" id="160281"/>
    <lineage>
        <taxon>Eukaryota</taxon>
        <taxon>Fungi</taxon>
        <taxon>Dikarya</taxon>
        <taxon>Ascomycota</taxon>
        <taxon>Pezizomycotina</taxon>
        <taxon>Sordariomycetes</taxon>
        <taxon>Hypocreomycetidae</taxon>
        <taxon>Hypocreales</taxon>
        <taxon>Bionectriaceae</taxon>
        <taxon>Clonostachys</taxon>
    </lineage>
</organism>
<proteinExistence type="predicted"/>
<feature type="region of interest" description="Disordered" evidence="1">
    <location>
        <begin position="62"/>
        <end position="83"/>
    </location>
</feature>
<evidence type="ECO:0000256" key="1">
    <source>
        <dbReference type="SAM" id="MobiDB-lite"/>
    </source>
</evidence>
<keyword evidence="3" id="KW-1185">Reference proteome</keyword>
<gene>
    <name evidence="2" type="ORF">CSOL1703_00003857</name>
</gene>
<name>A0A9N9YR12_9HYPO</name>
<sequence>SSETSEQLRKHKLPPSPDLKPRDPPPEATQTRAVALVQQEASTNTPSSLTPALQTVALGEHRATSKAQLSPLETHGPQLETKETQHTRGCFDKCFDCFDQSALSNPNAGIVQVKSPFVFSRRKK</sequence>
<dbReference type="OrthoDB" id="10542497at2759"/>
<dbReference type="AlphaFoldDB" id="A0A9N9YR12"/>
<evidence type="ECO:0000313" key="3">
    <source>
        <dbReference type="Proteomes" id="UP000775872"/>
    </source>
</evidence>
<reference evidence="3" key="1">
    <citation type="submission" date="2019-06" db="EMBL/GenBank/DDBJ databases">
        <authorList>
            <person name="Broberg M."/>
        </authorList>
    </citation>
    <scope>NUCLEOTIDE SEQUENCE [LARGE SCALE GENOMIC DNA]</scope>
</reference>
<dbReference type="EMBL" id="CABFOC020000002">
    <property type="protein sequence ID" value="CAH0040239.1"/>
    <property type="molecule type" value="Genomic_DNA"/>
</dbReference>
<protein>
    <submittedName>
        <fullName evidence="2">Uncharacterized protein</fullName>
    </submittedName>
</protein>